<evidence type="ECO:0000313" key="2">
    <source>
        <dbReference type="EMBL" id="ACJ28254.1"/>
    </source>
</evidence>
<evidence type="ECO:0000313" key="3">
    <source>
        <dbReference type="Proteomes" id="UP000000753"/>
    </source>
</evidence>
<dbReference type="KEGG" id="swp:swp_1468"/>
<gene>
    <name evidence="2" type="ordered locus">swp_1468</name>
</gene>
<dbReference type="Proteomes" id="UP000000753">
    <property type="component" value="Chromosome"/>
</dbReference>
<dbReference type="AlphaFoldDB" id="B8CKS8"/>
<accession>B8CKS8</accession>
<feature type="transmembrane region" description="Helical" evidence="1">
    <location>
        <begin position="12"/>
        <end position="35"/>
    </location>
</feature>
<protein>
    <submittedName>
        <fullName evidence="2">Uncharacterized protein</fullName>
    </submittedName>
</protein>
<keyword evidence="1" id="KW-0812">Transmembrane</keyword>
<evidence type="ECO:0000256" key="1">
    <source>
        <dbReference type="SAM" id="Phobius"/>
    </source>
</evidence>
<proteinExistence type="predicted"/>
<reference evidence="2 3" key="1">
    <citation type="journal article" date="2008" name="PLoS ONE">
        <title>Environmental adaptation: genomic analysis of the piezotolerant and psychrotolerant deep-sea iron reducing bacterium Shewanella piezotolerans WP3.</title>
        <authorList>
            <person name="Wang F."/>
            <person name="Wang J."/>
            <person name="Jian H."/>
            <person name="Zhang B."/>
            <person name="Li S."/>
            <person name="Wang F."/>
            <person name="Zeng X."/>
            <person name="Gao L."/>
            <person name="Bartlett D.H."/>
            <person name="Yu J."/>
            <person name="Hu S."/>
            <person name="Xiao X."/>
        </authorList>
    </citation>
    <scope>NUCLEOTIDE SEQUENCE [LARGE SCALE GENOMIC DNA]</scope>
    <source>
        <strain evidence="3">WP3 / JCM 13877</strain>
    </source>
</reference>
<organism evidence="2 3">
    <name type="scientific">Shewanella piezotolerans (strain WP3 / JCM 13877)</name>
    <dbReference type="NCBI Taxonomy" id="225849"/>
    <lineage>
        <taxon>Bacteria</taxon>
        <taxon>Pseudomonadati</taxon>
        <taxon>Pseudomonadota</taxon>
        <taxon>Gammaproteobacteria</taxon>
        <taxon>Alteromonadales</taxon>
        <taxon>Shewanellaceae</taxon>
        <taxon>Shewanella</taxon>
    </lineage>
</organism>
<dbReference type="HOGENOM" id="CLU_3257769_0_0_6"/>
<keyword evidence="1" id="KW-1133">Transmembrane helix</keyword>
<keyword evidence="3" id="KW-1185">Reference proteome</keyword>
<name>B8CKS8_SHEPW</name>
<dbReference type="EMBL" id="CP000472">
    <property type="protein sequence ID" value="ACJ28254.1"/>
    <property type="molecule type" value="Genomic_DNA"/>
</dbReference>
<sequence>MLFEISFSNVCLLFWLTAGSLVWLKWLLLLVILLFSGYTCND</sequence>
<keyword evidence="1" id="KW-0472">Membrane</keyword>